<keyword evidence="3" id="KW-1185">Reference proteome</keyword>
<dbReference type="EMBL" id="VTUZ01000030">
    <property type="protein sequence ID" value="KAA1004053.1"/>
    <property type="molecule type" value="Genomic_DNA"/>
</dbReference>
<gene>
    <name evidence="2" type="ORF">FVF58_33495</name>
</gene>
<sequence>MAHALATVICVDFHYSIAFGETRTISLPQEAGILTFQRNRKTGGVTRSLEKHATQQKPAPYTDIPDFRRKGKQVGKDGDAVSAEHRRRAQDRSASTDHHFTLNGVLPTEDLTCFIRLESLS</sequence>
<dbReference type="Proteomes" id="UP000325273">
    <property type="component" value="Unassembled WGS sequence"/>
</dbReference>
<comment type="caution">
    <text evidence="2">The sequence shown here is derived from an EMBL/GenBank/DDBJ whole genome shotgun (WGS) entry which is preliminary data.</text>
</comment>
<dbReference type="AlphaFoldDB" id="A0A5B0GKP5"/>
<proteinExistence type="predicted"/>
<protein>
    <submittedName>
        <fullName evidence="2">Uncharacterized protein</fullName>
    </submittedName>
</protein>
<feature type="region of interest" description="Disordered" evidence="1">
    <location>
        <begin position="44"/>
        <end position="100"/>
    </location>
</feature>
<evidence type="ECO:0000313" key="2">
    <source>
        <dbReference type="EMBL" id="KAA1004053.1"/>
    </source>
</evidence>
<name>A0A5B0GKP5_9BURK</name>
<reference evidence="2 3" key="1">
    <citation type="submission" date="2019-08" db="EMBL/GenBank/DDBJ databases">
        <title>Paraburkholderia sp. DCY113.</title>
        <authorList>
            <person name="Kang J."/>
        </authorList>
    </citation>
    <scope>NUCLEOTIDE SEQUENCE [LARGE SCALE GENOMIC DNA]</scope>
    <source>
        <strain evidence="2 3">DCY113</strain>
    </source>
</reference>
<evidence type="ECO:0000313" key="3">
    <source>
        <dbReference type="Proteomes" id="UP000325273"/>
    </source>
</evidence>
<organism evidence="2 3">
    <name type="scientific">Paraburkholderia panacisoli</name>
    <dbReference type="NCBI Taxonomy" id="2603818"/>
    <lineage>
        <taxon>Bacteria</taxon>
        <taxon>Pseudomonadati</taxon>
        <taxon>Pseudomonadota</taxon>
        <taxon>Betaproteobacteria</taxon>
        <taxon>Burkholderiales</taxon>
        <taxon>Burkholderiaceae</taxon>
        <taxon>Paraburkholderia</taxon>
    </lineage>
</organism>
<evidence type="ECO:0000256" key="1">
    <source>
        <dbReference type="SAM" id="MobiDB-lite"/>
    </source>
</evidence>
<accession>A0A5B0GKP5</accession>
<feature type="compositionally biased region" description="Basic and acidic residues" evidence="1">
    <location>
        <begin position="74"/>
        <end position="100"/>
    </location>
</feature>